<dbReference type="OMA" id="HYSSTEF"/>
<dbReference type="PaxDb" id="121845-A0A1S3DDX0"/>
<evidence type="ECO:0000256" key="2">
    <source>
        <dbReference type="ARBA" id="ARBA00022679"/>
    </source>
</evidence>
<dbReference type="Gene3D" id="3.40.50.150">
    <property type="entry name" value="Vaccinia Virus protein VP39"/>
    <property type="match status" value="1"/>
</dbReference>
<protein>
    <submittedName>
        <fullName evidence="5">U6 small nuclear RNA (Adenine-(43)-N(6))-methyltransferase-like</fullName>
    </submittedName>
</protein>
<dbReference type="GeneID" id="103516521"/>
<dbReference type="Pfam" id="PF05971">
    <property type="entry name" value="Methyltransf_10"/>
    <property type="match status" value="1"/>
</dbReference>
<dbReference type="InterPro" id="IPR010286">
    <property type="entry name" value="METTL16/RlmF"/>
</dbReference>
<feature type="compositionally biased region" description="Low complexity" evidence="3">
    <location>
        <begin position="85"/>
        <end position="95"/>
    </location>
</feature>
<dbReference type="KEGG" id="dci:103516521"/>
<dbReference type="AlphaFoldDB" id="A0A1S3DDX0"/>
<gene>
    <name evidence="5" type="primary">LOC103516521</name>
</gene>
<keyword evidence="1" id="KW-0489">Methyltransferase</keyword>
<dbReference type="GO" id="GO:0070475">
    <property type="term" value="P:rRNA base methylation"/>
    <property type="evidence" value="ECO:0007669"/>
    <property type="project" value="TreeGrafter"/>
</dbReference>
<evidence type="ECO:0000313" key="4">
    <source>
        <dbReference type="Proteomes" id="UP000079169"/>
    </source>
</evidence>
<evidence type="ECO:0000256" key="3">
    <source>
        <dbReference type="SAM" id="MobiDB-lite"/>
    </source>
</evidence>
<reference evidence="5" key="1">
    <citation type="submission" date="2025-08" db="UniProtKB">
        <authorList>
            <consortium name="RefSeq"/>
        </authorList>
    </citation>
    <scope>IDENTIFICATION</scope>
</reference>
<feature type="region of interest" description="Disordered" evidence="3">
    <location>
        <begin position="85"/>
        <end position="156"/>
    </location>
</feature>
<dbReference type="STRING" id="121845.A0A1S3DDX0"/>
<dbReference type="PANTHER" id="PTHR13393:SF0">
    <property type="entry name" value="RNA N6-ADENOSINE-METHYLTRANSFERASE METTL16"/>
    <property type="match status" value="1"/>
</dbReference>
<dbReference type="GO" id="GO:0008168">
    <property type="term" value="F:methyltransferase activity"/>
    <property type="evidence" value="ECO:0007669"/>
    <property type="project" value="UniProtKB-KW"/>
</dbReference>
<proteinExistence type="predicted"/>
<sequence length="551" mass="61672">MQDFIKVKHTTSSECDLQPYLDPNVTYSFTMCNPPFFSSVEDLVGKNATSGNSNFINETNSSNIINENKFMKGNSNCVNETNSSNTINGNSNTMNESNSNVINEPNSDTMNETNSKNCMNETNTMNENSSSDSMNGNNSNKFMNGNSSKLRPPPTNGRTGYVSELVAEGGEVAFVKNIVESNIGLKQIRLFTTMLGHKASFIAMKHFLHQHPLVQHYSSTEFCQGNTMRWGLAWTTHEDVLLRDALPRREEGRGRAKPLVYVMEGREGVEEVVTRLFALFDALKIIYKILHNRPDGDAYKLMITAYENTWSHQRRLKRQKRHQNTPNNSESSQNKLGSVQNNRKQSNCDSSESPCKRRKPESAELNTDDPEVDINCDSEVIKFTNSDKLREKVSNSDRVSDKATISDGVIQKPANDQTFTEQPVNTIIINEHHTSDEIIEKSTNSETEFEKSTNSETVIEKSTNSETEFEKPTNSETVFEKSANGNKVAGKTAESGKIETSKLPLVVCNLLIEKLEDPAGEDSIVIEMIWVSGSGSRDLPHQILQAIKNHL</sequence>
<dbReference type="PANTHER" id="PTHR13393">
    <property type="entry name" value="SAM-DEPENDENT METHYLTRANSFERASE"/>
    <property type="match status" value="1"/>
</dbReference>
<keyword evidence="4" id="KW-1185">Reference proteome</keyword>
<evidence type="ECO:0000256" key="1">
    <source>
        <dbReference type="ARBA" id="ARBA00022603"/>
    </source>
</evidence>
<feature type="compositionally biased region" description="Polar residues" evidence="3">
    <location>
        <begin position="324"/>
        <end position="353"/>
    </location>
</feature>
<dbReference type="Proteomes" id="UP000079169">
    <property type="component" value="Unplaced"/>
</dbReference>
<dbReference type="RefSeq" id="XP_008479712.1">
    <property type="nucleotide sequence ID" value="XM_008481490.3"/>
</dbReference>
<feature type="compositionally biased region" description="Polar residues" evidence="3">
    <location>
        <begin position="454"/>
        <end position="467"/>
    </location>
</feature>
<name>A0A1S3DDX0_DIACI</name>
<accession>A0A1S3DDX0</accession>
<feature type="compositionally biased region" description="Polar residues" evidence="3">
    <location>
        <begin position="96"/>
        <end position="116"/>
    </location>
</feature>
<feature type="region of interest" description="Disordered" evidence="3">
    <location>
        <begin position="441"/>
        <end position="476"/>
    </location>
</feature>
<evidence type="ECO:0000313" key="5">
    <source>
        <dbReference type="RefSeq" id="XP_008479712.1"/>
    </source>
</evidence>
<keyword evidence="2" id="KW-0808">Transferase</keyword>
<dbReference type="GO" id="GO:0005634">
    <property type="term" value="C:nucleus"/>
    <property type="evidence" value="ECO:0007669"/>
    <property type="project" value="TreeGrafter"/>
</dbReference>
<feature type="compositionally biased region" description="Low complexity" evidence="3">
    <location>
        <begin position="117"/>
        <end position="149"/>
    </location>
</feature>
<organism evidence="4 5">
    <name type="scientific">Diaphorina citri</name>
    <name type="common">Asian citrus psyllid</name>
    <dbReference type="NCBI Taxonomy" id="121845"/>
    <lineage>
        <taxon>Eukaryota</taxon>
        <taxon>Metazoa</taxon>
        <taxon>Ecdysozoa</taxon>
        <taxon>Arthropoda</taxon>
        <taxon>Hexapoda</taxon>
        <taxon>Insecta</taxon>
        <taxon>Pterygota</taxon>
        <taxon>Neoptera</taxon>
        <taxon>Paraneoptera</taxon>
        <taxon>Hemiptera</taxon>
        <taxon>Sternorrhyncha</taxon>
        <taxon>Psylloidea</taxon>
        <taxon>Psyllidae</taxon>
        <taxon>Diaphorininae</taxon>
        <taxon>Diaphorina</taxon>
    </lineage>
</organism>
<dbReference type="InterPro" id="IPR029063">
    <property type="entry name" value="SAM-dependent_MTases_sf"/>
</dbReference>
<feature type="compositionally biased region" description="Basic residues" evidence="3">
    <location>
        <begin position="313"/>
        <end position="323"/>
    </location>
</feature>
<feature type="region of interest" description="Disordered" evidence="3">
    <location>
        <begin position="313"/>
        <end position="372"/>
    </location>
</feature>